<protein>
    <recommendedName>
        <fullName evidence="19">CCR4-Not complex 3'-5'-exoribonuclease subunit Ccr4</fullName>
        <ecNumber evidence="6">3.1.13.4</ecNumber>
    </recommendedName>
    <alternativeName>
        <fullName evidence="20">Carbon catabolite repressor protein 4</fullName>
    </alternativeName>
    <alternativeName>
        <fullName evidence="21">Cytoplasmic deadenylase</fullName>
    </alternativeName>
    <alternativeName>
        <fullName evidence="22">Glucose-repressible alcohol dehydrogenase transcriptional effector</fullName>
    </alternativeName>
</protein>
<feature type="region of interest" description="Disordered" evidence="23">
    <location>
        <begin position="442"/>
        <end position="462"/>
    </location>
</feature>
<evidence type="ECO:0000256" key="14">
    <source>
        <dbReference type="ARBA" id="ARBA00022842"/>
    </source>
</evidence>
<dbReference type="STRING" id="90262.A0A1X2IQL1"/>
<dbReference type="GO" id="GO:0005737">
    <property type="term" value="C:cytoplasm"/>
    <property type="evidence" value="ECO:0007669"/>
    <property type="project" value="UniProtKB-SubCell"/>
</dbReference>
<keyword evidence="9" id="KW-0540">Nuclease</keyword>
<sequence>MAGITPGSAAGSHLSKQLSYAQLSRQSASPHHHARTAAQVARSTPASSTVTITDPNNPTKLFGSKPSSATDRSNTQDGNSNLAASSSGGATLWTTLDMGGMGLKNLTATVCNYTFLTVLYINHNNLTWLTPAISQLTLLKTLDVSGNKLTSIPPEIGLLIHLRELLLFDNNLVTVPGELGTLYQLETLGLEGNPIQADLNNLLMKEGTQAVIVSLRENAPVGMPPPHRDWITIENDYPENETEKFTVLSYNILCRKYATPQIYGYTPSWALTWDYRKELILSEILGWNADIVCLQEVEMGQYEDIIGETLKHQGNYDGVFFPKSRAKTMSEKERRVVDGCATFYKADKFNLIEYHLLEYNHNALQRPDFKKSDDIYNRVMTKDNIAVMTILENKETLARVLVANSHIHWDPLFADVKLVQVGMLMDDMEKFASKHLKPCASTVVTTPSSSPPSSRQNKKGPVYASTADMPTIICGDFNSTPDSGVVEYLSKGAIKQDHNDFGNHVYGSYTTDGISHPLSLKSAYASLDEMPITNYTPGFKGMLDYIWYSSNTIDSLSLLGPVEQSYLNKVVGFPNAHFPSE</sequence>
<evidence type="ECO:0000256" key="13">
    <source>
        <dbReference type="ARBA" id="ARBA00022839"/>
    </source>
</evidence>
<keyword evidence="10" id="KW-0479">Metal-binding</keyword>
<evidence type="ECO:0000256" key="6">
    <source>
        <dbReference type="ARBA" id="ARBA00012161"/>
    </source>
</evidence>
<evidence type="ECO:0000256" key="18">
    <source>
        <dbReference type="ARBA" id="ARBA00023242"/>
    </source>
</evidence>
<keyword evidence="16" id="KW-0805">Transcription regulation</keyword>
<dbReference type="EC" id="3.1.13.4" evidence="6"/>
<evidence type="ECO:0000256" key="20">
    <source>
        <dbReference type="ARBA" id="ARBA00030493"/>
    </source>
</evidence>
<comment type="catalytic activity">
    <reaction evidence="1">
        <text>Exonucleolytic cleavage of poly(A) to 5'-AMP.</text>
        <dbReference type="EC" id="3.1.13.4"/>
    </reaction>
</comment>
<evidence type="ECO:0000256" key="15">
    <source>
        <dbReference type="ARBA" id="ARBA00022884"/>
    </source>
</evidence>
<dbReference type="Pfam" id="PF13855">
    <property type="entry name" value="LRR_8"/>
    <property type="match status" value="1"/>
</dbReference>
<evidence type="ECO:0000256" key="9">
    <source>
        <dbReference type="ARBA" id="ARBA00022722"/>
    </source>
</evidence>
<feature type="domain" description="Endonuclease/exonuclease/phosphatase" evidence="24">
    <location>
        <begin position="466"/>
        <end position="551"/>
    </location>
</feature>
<dbReference type="PROSITE" id="PS51450">
    <property type="entry name" value="LRR"/>
    <property type="match status" value="1"/>
</dbReference>
<keyword evidence="18" id="KW-0539">Nucleus</keyword>
<evidence type="ECO:0000256" key="19">
    <source>
        <dbReference type="ARBA" id="ARBA00023475"/>
    </source>
</evidence>
<keyword evidence="7" id="KW-0963">Cytoplasm</keyword>
<dbReference type="SUPFAM" id="SSF52058">
    <property type="entry name" value="L domain-like"/>
    <property type="match status" value="1"/>
</dbReference>
<evidence type="ECO:0000256" key="8">
    <source>
        <dbReference type="ARBA" id="ARBA00022614"/>
    </source>
</evidence>
<dbReference type="InterPro" id="IPR050410">
    <property type="entry name" value="CCR4/nocturin_mRNA_transcr"/>
</dbReference>
<organism evidence="25 26">
    <name type="scientific">Absidia repens</name>
    <dbReference type="NCBI Taxonomy" id="90262"/>
    <lineage>
        <taxon>Eukaryota</taxon>
        <taxon>Fungi</taxon>
        <taxon>Fungi incertae sedis</taxon>
        <taxon>Mucoromycota</taxon>
        <taxon>Mucoromycotina</taxon>
        <taxon>Mucoromycetes</taxon>
        <taxon>Mucorales</taxon>
        <taxon>Cunninghamellaceae</taxon>
        <taxon>Absidia</taxon>
    </lineage>
</organism>
<evidence type="ECO:0000256" key="3">
    <source>
        <dbReference type="ARBA" id="ARBA00004123"/>
    </source>
</evidence>
<evidence type="ECO:0000256" key="4">
    <source>
        <dbReference type="ARBA" id="ARBA00004496"/>
    </source>
</evidence>
<feature type="domain" description="Endonuclease/exonuclease/phosphatase" evidence="24">
    <location>
        <begin position="248"/>
        <end position="364"/>
    </location>
</feature>
<dbReference type="InterPro" id="IPR001611">
    <property type="entry name" value="Leu-rich_rpt"/>
</dbReference>
<dbReference type="AlphaFoldDB" id="A0A1X2IQL1"/>
<dbReference type="InterPro" id="IPR005135">
    <property type="entry name" value="Endo/exonuclease/phosphatase"/>
</dbReference>
<dbReference type="Gene3D" id="3.80.10.10">
    <property type="entry name" value="Ribonuclease Inhibitor"/>
    <property type="match status" value="1"/>
</dbReference>
<dbReference type="Gene3D" id="3.60.10.10">
    <property type="entry name" value="Endonuclease/exonuclease/phosphatase"/>
    <property type="match status" value="1"/>
</dbReference>
<feature type="compositionally biased region" description="Polar residues" evidence="23">
    <location>
        <begin position="41"/>
        <end position="77"/>
    </location>
</feature>
<evidence type="ECO:0000256" key="16">
    <source>
        <dbReference type="ARBA" id="ARBA00023015"/>
    </source>
</evidence>
<keyword evidence="15" id="KW-0694">RNA-binding</keyword>
<keyword evidence="11" id="KW-0677">Repeat</keyword>
<feature type="region of interest" description="Disordered" evidence="23">
    <location>
        <begin position="1"/>
        <end position="85"/>
    </location>
</feature>
<proteinExistence type="inferred from homology"/>
<comment type="cofactor">
    <cofactor evidence="2">
        <name>Mg(2+)</name>
        <dbReference type="ChEBI" id="CHEBI:18420"/>
    </cofactor>
</comment>
<feature type="compositionally biased region" description="Polar residues" evidence="23">
    <location>
        <begin position="14"/>
        <end position="29"/>
    </location>
</feature>
<keyword evidence="17" id="KW-0804">Transcription</keyword>
<evidence type="ECO:0000256" key="12">
    <source>
        <dbReference type="ARBA" id="ARBA00022801"/>
    </source>
</evidence>
<dbReference type="OrthoDB" id="428734at2759"/>
<evidence type="ECO:0000256" key="1">
    <source>
        <dbReference type="ARBA" id="ARBA00001663"/>
    </source>
</evidence>
<evidence type="ECO:0000256" key="22">
    <source>
        <dbReference type="ARBA" id="ARBA00033317"/>
    </source>
</evidence>
<feature type="compositionally biased region" description="Low complexity" evidence="23">
    <location>
        <begin position="442"/>
        <end position="454"/>
    </location>
</feature>
<keyword evidence="14" id="KW-0460">Magnesium</keyword>
<evidence type="ECO:0000256" key="21">
    <source>
        <dbReference type="ARBA" id="ARBA00031469"/>
    </source>
</evidence>
<dbReference type="CDD" id="cd09097">
    <property type="entry name" value="Deadenylase_CCR4"/>
    <property type="match status" value="1"/>
</dbReference>
<keyword evidence="8" id="KW-0433">Leucine-rich repeat</keyword>
<name>A0A1X2IQL1_9FUNG</name>
<evidence type="ECO:0000313" key="25">
    <source>
        <dbReference type="EMBL" id="ORZ20569.1"/>
    </source>
</evidence>
<evidence type="ECO:0000256" key="7">
    <source>
        <dbReference type="ARBA" id="ARBA00022490"/>
    </source>
</evidence>
<reference evidence="25 26" key="1">
    <citation type="submission" date="2016-07" db="EMBL/GenBank/DDBJ databases">
        <title>Pervasive Adenine N6-methylation of Active Genes in Fungi.</title>
        <authorList>
            <consortium name="DOE Joint Genome Institute"/>
            <person name="Mondo S.J."/>
            <person name="Dannebaum R.O."/>
            <person name="Kuo R.C."/>
            <person name="Labutti K."/>
            <person name="Haridas S."/>
            <person name="Kuo A."/>
            <person name="Salamov A."/>
            <person name="Ahrendt S.R."/>
            <person name="Lipzen A."/>
            <person name="Sullivan W."/>
            <person name="Andreopoulos W.B."/>
            <person name="Clum A."/>
            <person name="Lindquist E."/>
            <person name="Daum C."/>
            <person name="Ramamoorthy G.K."/>
            <person name="Gryganskyi A."/>
            <person name="Culley D."/>
            <person name="Magnuson J.K."/>
            <person name="James T.Y."/>
            <person name="O'Malley M.A."/>
            <person name="Stajich J.E."/>
            <person name="Spatafora J.W."/>
            <person name="Visel A."/>
            <person name="Grigoriev I.V."/>
        </authorList>
    </citation>
    <scope>NUCLEOTIDE SEQUENCE [LARGE SCALE GENOMIC DNA]</scope>
    <source>
        <strain evidence="25 26">NRRL 1336</strain>
    </source>
</reference>
<evidence type="ECO:0000256" key="23">
    <source>
        <dbReference type="SAM" id="MobiDB-lite"/>
    </source>
</evidence>
<dbReference type="Pfam" id="PF03372">
    <property type="entry name" value="Exo_endo_phos"/>
    <property type="match status" value="2"/>
</dbReference>
<gene>
    <name evidence="25" type="ORF">BCR42DRAFT_322015</name>
</gene>
<dbReference type="GO" id="GO:0046872">
    <property type="term" value="F:metal ion binding"/>
    <property type="evidence" value="ECO:0007669"/>
    <property type="project" value="UniProtKB-KW"/>
</dbReference>
<dbReference type="SUPFAM" id="SSF56219">
    <property type="entry name" value="DNase I-like"/>
    <property type="match status" value="1"/>
</dbReference>
<dbReference type="InterPro" id="IPR036691">
    <property type="entry name" value="Endo/exonu/phosph_ase_sf"/>
</dbReference>
<evidence type="ECO:0000313" key="26">
    <source>
        <dbReference type="Proteomes" id="UP000193560"/>
    </source>
</evidence>
<dbReference type="PANTHER" id="PTHR12121">
    <property type="entry name" value="CARBON CATABOLITE REPRESSOR PROTEIN 4"/>
    <property type="match status" value="1"/>
</dbReference>
<dbReference type="PANTHER" id="PTHR12121:SF100">
    <property type="entry name" value="POLY(A)-SPECIFIC RIBONUCLEASE"/>
    <property type="match status" value="1"/>
</dbReference>
<evidence type="ECO:0000259" key="24">
    <source>
        <dbReference type="Pfam" id="PF03372"/>
    </source>
</evidence>
<dbReference type="GO" id="GO:0005634">
    <property type="term" value="C:nucleus"/>
    <property type="evidence" value="ECO:0007669"/>
    <property type="project" value="UniProtKB-SubCell"/>
</dbReference>
<evidence type="ECO:0000256" key="10">
    <source>
        <dbReference type="ARBA" id="ARBA00022723"/>
    </source>
</evidence>
<accession>A0A1X2IQL1</accession>
<evidence type="ECO:0000256" key="5">
    <source>
        <dbReference type="ARBA" id="ARBA00010774"/>
    </source>
</evidence>
<keyword evidence="25" id="KW-0255">Endonuclease</keyword>
<comment type="caution">
    <text evidence="25">The sequence shown here is derived from an EMBL/GenBank/DDBJ whole genome shotgun (WGS) entry which is preliminary data.</text>
</comment>
<dbReference type="InterPro" id="IPR032675">
    <property type="entry name" value="LRR_dom_sf"/>
</dbReference>
<dbReference type="SMART" id="SM00369">
    <property type="entry name" value="LRR_TYP"/>
    <property type="match status" value="2"/>
</dbReference>
<evidence type="ECO:0000256" key="17">
    <source>
        <dbReference type="ARBA" id="ARBA00023163"/>
    </source>
</evidence>
<dbReference type="GO" id="GO:0004519">
    <property type="term" value="F:endonuclease activity"/>
    <property type="evidence" value="ECO:0007669"/>
    <property type="project" value="UniProtKB-KW"/>
</dbReference>
<keyword evidence="13 25" id="KW-0269">Exonuclease</keyword>
<comment type="subcellular location">
    <subcellularLocation>
        <location evidence="4">Cytoplasm</location>
    </subcellularLocation>
    <subcellularLocation>
        <location evidence="3">Nucleus</location>
    </subcellularLocation>
</comment>
<evidence type="ECO:0000256" key="11">
    <source>
        <dbReference type="ARBA" id="ARBA00022737"/>
    </source>
</evidence>
<keyword evidence="26" id="KW-1185">Reference proteome</keyword>
<comment type="similarity">
    <text evidence="5">Belongs to the CCR4/nocturin family.</text>
</comment>
<keyword evidence="12" id="KW-0378">Hydrolase</keyword>
<evidence type="ECO:0000256" key="2">
    <source>
        <dbReference type="ARBA" id="ARBA00001946"/>
    </source>
</evidence>
<dbReference type="GO" id="GO:0004535">
    <property type="term" value="F:poly(A)-specific ribonuclease activity"/>
    <property type="evidence" value="ECO:0007669"/>
    <property type="project" value="UniProtKB-EC"/>
</dbReference>
<dbReference type="GO" id="GO:0003723">
    <property type="term" value="F:RNA binding"/>
    <property type="evidence" value="ECO:0007669"/>
    <property type="project" value="UniProtKB-KW"/>
</dbReference>
<dbReference type="Proteomes" id="UP000193560">
    <property type="component" value="Unassembled WGS sequence"/>
</dbReference>
<dbReference type="InterPro" id="IPR003591">
    <property type="entry name" value="Leu-rich_rpt_typical-subtyp"/>
</dbReference>
<dbReference type="EMBL" id="MCGE01000006">
    <property type="protein sequence ID" value="ORZ20569.1"/>
    <property type="molecule type" value="Genomic_DNA"/>
</dbReference>
<dbReference type="FunFam" id="3.60.10.10:FF:000037">
    <property type="entry name" value="Glucose-repressible alcohol dehydrogenase transcriptional effector"/>
    <property type="match status" value="1"/>
</dbReference>